<dbReference type="AlphaFoldDB" id="A0A1T5IQY9"/>
<dbReference type="OrthoDB" id="839537at2"/>
<protein>
    <recommendedName>
        <fullName evidence="4">Outer membrane protein beta-barrel domain-containing protein</fullName>
    </recommendedName>
</protein>
<keyword evidence="1" id="KW-0732">Signal</keyword>
<evidence type="ECO:0000256" key="1">
    <source>
        <dbReference type="SAM" id="SignalP"/>
    </source>
</evidence>
<organism evidence="2 3">
    <name type="scientific">Ohtaekwangia koreensis</name>
    <dbReference type="NCBI Taxonomy" id="688867"/>
    <lineage>
        <taxon>Bacteria</taxon>
        <taxon>Pseudomonadati</taxon>
        <taxon>Bacteroidota</taxon>
        <taxon>Cytophagia</taxon>
        <taxon>Cytophagales</taxon>
        <taxon>Fulvivirgaceae</taxon>
        <taxon>Ohtaekwangia</taxon>
    </lineage>
</organism>
<proteinExistence type="predicted"/>
<feature type="signal peptide" evidence="1">
    <location>
        <begin position="1"/>
        <end position="19"/>
    </location>
</feature>
<feature type="chain" id="PRO_5012165424" description="Outer membrane protein beta-barrel domain-containing protein" evidence="1">
    <location>
        <begin position="20"/>
        <end position="142"/>
    </location>
</feature>
<evidence type="ECO:0008006" key="4">
    <source>
        <dbReference type="Google" id="ProtNLM"/>
    </source>
</evidence>
<dbReference type="EMBL" id="FUZU01000001">
    <property type="protein sequence ID" value="SKC41525.1"/>
    <property type="molecule type" value="Genomic_DNA"/>
</dbReference>
<gene>
    <name evidence="2" type="ORF">SAMN05660236_0296</name>
</gene>
<evidence type="ECO:0000313" key="3">
    <source>
        <dbReference type="Proteomes" id="UP000190961"/>
    </source>
</evidence>
<dbReference type="RefSeq" id="WP_079684936.1">
    <property type="nucleotide sequence ID" value="NZ_FUZU01000001.1"/>
</dbReference>
<reference evidence="2 3" key="1">
    <citation type="submission" date="2017-02" db="EMBL/GenBank/DDBJ databases">
        <authorList>
            <person name="Peterson S.W."/>
        </authorList>
    </citation>
    <scope>NUCLEOTIDE SEQUENCE [LARGE SCALE GENOMIC DNA]</scope>
    <source>
        <strain evidence="2 3">DSM 25262</strain>
    </source>
</reference>
<accession>A0A1T5IQY9</accession>
<name>A0A1T5IQY9_9BACT</name>
<keyword evidence="3" id="KW-1185">Reference proteome</keyword>
<sequence length="142" mass="16000">MAKKILIVPFLLVSITTFSQIAKDIMIGVGTDLMKTDNDNIAGKAQIGVEGNYFLTRNLTATGGIEIWTADEVSFVTGIRWFPVEEAFVRFRGLIGENDLSLGGGWMKPLDENWKFEAIGDFYFKGEFSIRAGFIYLIRRNY</sequence>
<evidence type="ECO:0000313" key="2">
    <source>
        <dbReference type="EMBL" id="SKC41525.1"/>
    </source>
</evidence>
<dbReference type="Proteomes" id="UP000190961">
    <property type="component" value="Unassembled WGS sequence"/>
</dbReference>